<sequence length="66" mass="7483">MFDTGHISIRVWILTLTGSISYLCLMVFLMTNSPSEKTYSCDIAEISPDYTTAMKENCRKLKSGRI</sequence>
<keyword evidence="1" id="KW-0812">Transmembrane</keyword>
<evidence type="ECO:0000256" key="1">
    <source>
        <dbReference type="SAM" id="Phobius"/>
    </source>
</evidence>
<protein>
    <submittedName>
        <fullName evidence="2">Uncharacterized protein</fullName>
    </submittedName>
</protein>
<organism evidence="2">
    <name type="scientific">uncultured Caudovirales phage</name>
    <dbReference type="NCBI Taxonomy" id="2100421"/>
    <lineage>
        <taxon>Viruses</taxon>
        <taxon>Duplodnaviria</taxon>
        <taxon>Heunggongvirae</taxon>
        <taxon>Uroviricota</taxon>
        <taxon>Caudoviricetes</taxon>
        <taxon>Peduoviridae</taxon>
        <taxon>Maltschvirus</taxon>
        <taxon>Maltschvirus maltsch</taxon>
    </lineage>
</organism>
<proteinExistence type="predicted"/>
<gene>
    <name evidence="2" type="ORF">UFOVP240_225</name>
</gene>
<keyword evidence="1" id="KW-1133">Transmembrane helix</keyword>
<name>A0A6J7WV65_9CAUD</name>
<evidence type="ECO:0000313" key="2">
    <source>
        <dbReference type="EMBL" id="CAB5221637.1"/>
    </source>
</evidence>
<keyword evidence="1" id="KW-0472">Membrane</keyword>
<dbReference type="EMBL" id="LR798293">
    <property type="protein sequence ID" value="CAB5221637.1"/>
    <property type="molecule type" value="Genomic_DNA"/>
</dbReference>
<feature type="transmembrane region" description="Helical" evidence="1">
    <location>
        <begin position="12"/>
        <end position="30"/>
    </location>
</feature>
<reference evidence="2" key="1">
    <citation type="submission" date="2020-05" db="EMBL/GenBank/DDBJ databases">
        <authorList>
            <person name="Chiriac C."/>
            <person name="Salcher M."/>
            <person name="Ghai R."/>
            <person name="Kavagutti S V."/>
        </authorList>
    </citation>
    <scope>NUCLEOTIDE SEQUENCE</scope>
</reference>
<accession>A0A6J7WV65</accession>